<organism evidence="2 3">
    <name type="scientific">Kitasatospora paranensis</name>
    <dbReference type="NCBI Taxonomy" id="258053"/>
    <lineage>
        <taxon>Bacteria</taxon>
        <taxon>Bacillati</taxon>
        <taxon>Actinomycetota</taxon>
        <taxon>Actinomycetes</taxon>
        <taxon>Kitasatosporales</taxon>
        <taxon>Streptomycetaceae</taxon>
        <taxon>Kitasatospora</taxon>
    </lineage>
</organism>
<dbReference type="RefSeq" id="WP_345706873.1">
    <property type="nucleotide sequence ID" value="NZ_BAABKV010000001.1"/>
</dbReference>
<gene>
    <name evidence="2" type="ORF">ACFQMG_04645</name>
</gene>
<dbReference type="InterPro" id="IPR002933">
    <property type="entry name" value="Peptidase_M20"/>
</dbReference>
<evidence type="ECO:0000259" key="1">
    <source>
        <dbReference type="Pfam" id="PF07687"/>
    </source>
</evidence>
<dbReference type="InterPro" id="IPR036264">
    <property type="entry name" value="Bact_exopeptidase_dim_dom"/>
</dbReference>
<dbReference type="PIRSF" id="PIRSF005962">
    <property type="entry name" value="Pept_M20D_amidohydro"/>
    <property type="match status" value="1"/>
</dbReference>
<dbReference type="CDD" id="cd03886">
    <property type="entry name" value="M20_Acy1"/>
    <property type="match status" value="1"/>
</dbReference>
<dbReference type="SUPFAM" id="SSF53187">
    <property type="entry name" value="Zn-dependent exopeptidases"/>
    <property type="match status" value="1"/>
</dbReference>
<dbReference type="InterPro" id="IPR011650">
    <property type="entry name" value="Peptidase_M20_dimer"/>
</dbReference>
<sequence length="410" mass="42617">MPTPDELPGSDQLTDLAEGAARIRPDLVALRRELHTEPEIGLDLPRTQARILAALDGLPLEITLGKELSSVTAVLRGGRPGPNVLLRADMDALPVHETSGLPYASRVPGAMHACGHDLHVAGLVGAARLLAERRAELPGNVVLMFQPGEEGAGGAERMIAEGVLDAAGERVVGAYALHVGAALLPNGMVATRPGPAMAACDTLHVTLRGRGGHGSSPYAALDPVPAACEAVLALQSMVTRRFDAFDPVVLTVGMLHAGTASNVIPDDAVFAATIRSFSPQARDRVHEEALRVVRGVAAAHGLEADARIEPGYPVTVNDPLEAAFVAGTARRLLGEQRFVEMPTPIAGSEDFGVVGEIVPSAYLMLGACPPGRDPFAAAYNHSPEAEFDDGVLDTGAALLAALAIGRLQRG</sequence>
<dbReference type="Proteomes" id="UP001596435">
    <property type="component" value="Unassembled WGS sequence"/>
</dbReference>
<evidence type="ECO:0000313" key="2">
    <source>
        <dbReference type="EMBL" id="MFC7178850.1"/>
    </source>
</evidence>
<keyword evidence="3" id="KW-1185">Reference proteome</keyword>
<reference evidence="3" key="1">
    <citation type="journal article" date="2019" name="Int. J. Syst. Evol. Microbiol.">
        <title>The Global Catalogue of Microorganisms (GCM) 10K type strain sequencing project: providing services to taxonomists for standard genome sequencing and annotation.</title>
        <authorList>
            <consortium name="The Broad Institute Genomics Platform"/>
            <consortium name="The Broad Institute Genome Sequencing Center for Infectious Disease"/>
            <person name="Wu L."/>
            <person name="Ma J."/>
        </authorList>
    </citation>
    <scope>NUCLEOTIDE SEQUENCE [LARGE SCALE GENOMIC DNA]</scope>
    <source>
        <strain evidence="3">CGMCC 1.12859</strain>
    </source>
</reference>
<dbReference type="PANTHER" id="PTHR11014">
    <property type="entry name" value="PEPTIDASE M20 FAMILY MEMBER"/>
    <property type="match status" value="1"/>
</dbReference>
<accession>A0ABW2FNK5</accession>
<evidence type="ECO:0000313" key="3">
    <source>
        <dbReference type="Proteomes" id="UP001596435"/>
    </source>
</evidence>
<name>A0ABW2FNK5_9ACTN</name>
<feature type="domain" description="Peptidase M20 dimerisation" evidence="1">
    <location>
        <begin position="202"/>
        <end position="293"/>
    </location>
</feature>
<dbReference type="Gene3D" id="3.40.630.10">
    <property type="entry name" value="Zn peptidases"/>
    <property type="match status" value="1"/>
</dbReference>
<dbReference type="PANTHER" id="PTHR11014:SF63">
    <property type="entry name" value="METALLOPEPTIDASE, PUTATIVE (AFU_ORTHOLOGUE AFUA_6G09600)-RELATED"/>
    <property type="match status" value="1"/>
</dbReference>
<proteinExistence type="predicted"/>
<dbReference type="Gene3D" id="3.30.70.360">
    <property type="match status" value="1"/>
</dbReference>
<dbReference type="Pfam" id="PF01546">
    <property type="entry name" value="Peptidase_M20"/>
    <property type="match status" value="1"/>
</dbReference>
<comment type="caution">
    <text evidence="2">The sequence shown here is derived from an EMBL/GenBank/DDBJ whole genome shotgun (WGS) entry which is preliminary data.</text>
</comment>
<dbReference type="Pfam" id="PF07687">
    <property type="entry name" value="M20_dimer"/>
    <property type="match status" value="1"/>
</dbReference>
<dbReference type="NCBIfam" id="TIGR01891">
    <property type="entry name" value="amidohydrolases"/>
    <property type="match status" value="1"/>
</dbReference>
<dbReference type="InterPro" id="IPR017439">
    <property type="entry name" value="Amidohydrolase"/>
</dbReference>
<dbReference type="EMBL" id="JBHTAJ010000006">
    <property type="protein sequence ID" value="MFC7178850.1"/>
    <property type="molecule type" value="Genomic_DNA"/>
</dbReference>
<dbReference type="SUPFAM" id="SSF55031">
    <property type="entry name" value="Bacterial exopeptidase dimerisation domain"/>
    <property type="match status" value="1"/>
</dbReference>
<protein>
    <submittedName>
        <fullName evidence="2">M20 family metallopeptidase</fullName>
    </submittedName>
</protein>